<protein>
    <recommendedName>
        <fullName evidence="3">HTH merR-type domain-containing protein</fullName>
    </recommendedName>
</protein>
<evidence type="ECO:0000259" key="3">
    <source>
        <dbReference type="PROSITE" id="PS50937"/>
    </source>
</evidence>
<dbReference type="PROSITE" id="PS50937">
    <property type="entry name" value="HTH_MERR_2"/>
    <property type="match status" value="1"/>
</dbReference>
<dbReference type="GO" id="GO:0003677">
    <property type="term" value="F:DNA binding"/>
    <property type="evidence" value="ECO:0007669"/>
    <property type="project" value="UniProtKB-KW"/>
</dbReference>
<dbReference type="SMART" id="SM00422">
    <property type="entry name" value="HTH_MERR"/>
    <property type="match status" value="1"/>
</dbReference>
<dbReference type="PANTHER" id="PTHR30204">
    <property type="entry name" value="REDOX-CYCLING DRUG-SENSING TRANSCRIPTIONAL ACTIVATOR SOXR"/>
    <property type="match status" value="1"/>
</dbReference>
<accession>A0AAI9K2K3</accession>
<evidence type="ECO:0000256" key="2">
    <source>
        <dbReference type="SAM" id="Coils"/>
    </source>
</evidence>
<dbReference type="PANTHER" id="PTHR30204:SF83">
    <property type="entry name" value="TRANSCRIPTIONAL REGULATOR, MERR FAMILY"/>
    <property type="match status" value="1"/>
</dbReference>
<dbReference type="InterPro" id="IPR009061">
    <property type="entry name" value="DNA-bd_dom_put_sf"/>
</dbReference>
<dbReference type="InterPro" id="IPR047057">
    <property type="entry name" value="MerR_fam"/>
</dbReference>
<dbReference type="EMBL" id="BLYL01000006">
    <property type="protein sequence ID" value="GFO94268.1"/>
    <property type="molecule type" value="Genomic_DNA"/>
</dbReference>
<reference evidence="4" key="1">
    <citation type="submission" date="2020-06" db="EMBL/GenBank/DDBJ databases">
        <title>Characterization of fructooligosaccharide metabolism and fructooligosaccharide-degrading enzymes in human commensal butyrate producers.</title>
        <authorList>
            <person name="Tanno H."/>
            <person name="Fujii T."/>
            <person name="Hirano K."/>
            <person name="Maeno S."/>
            <person name="Tonozuka T."/>
            <person name="Sakamoto M."/>
            <person name="Ohkuma M."/>
            <person name="Tochio T."/>
            <person name="Endo A."/>
        </authorList>
    </citation>
    <scope>NUCLEOTIDE SEQUENCE</scope>
    <source>
        <strain evidence="4">JCM 31265</strain>
    </source>
</reference>
<evidence type="ECO:0000313" key="5">
    <source>
        <dbReference type="Proteomes" id="UP000660047"/>
    </source>
</evidence>
<comment type="caution">
    <text evidence="4">The sequence shown here is derived from an EMBL/GenBank/DDBJ whole genome shotgun (WGS) entry which is preliminary data.</text>
</comment>
<dbReference type="Pfam" id="PF13411">
    <property type="entry name" value="MerR_1"/>
    <property type="match status" value="1"/>
</dbReference>
<evidence type="ECO:0000256" key="1">
    <source>
        <dbReference type="ARBA" id="ARBA00023125"/>
    </source>
</evidence>
<evidence type="ECO:0000313" key="4">
    <source>
        <dbReference type="EMBL" id="GFO94268.1"/>
    </source>
</evidence>
<name>A0AAI9K2K3_9FIRM</name>
<feature type="coiled-coil region" evidence="2">
    <location>
        <begin position="174"/>
        <end position="204"/>
    </location>
</feature>
<organism evidence="4 5">
    <name type="scientific">Coprococcus eutactus</name>
    <dbReference type="NCBI Taxonomy" id="33043"/>
    <lineage>
        <taxon>Bacteria</taxon>
        <taxon>Bacillati</taxon>
        <taxon>Bacillota</taxon>
        <taxon>Clostridia</taxon>
        <taxon>Lachnospirales</taxon>
        <taxon>Lachnospiraceae</taxon>
        <taxon>Coprococcus</taxon>
    </lineage>
</organism>
<dbReference type="GO" id="GO:0003700">
    <property type="term" value="F:DNA-binding transcription factor activity"/>
    <property type="evidence" value="ECO:0007669"/>
    <property type="project" value="InterPro"/>
</dbReference>
<dbReference type="Proteomes" id="UP000660047">
    <property type="component" value="Unassembled WGS sequence"/>
</dbReference>
<keyword evidence="2" id="KW-0175">Coiled coil</keyword>
<dbReference type="Gene3D" id="1.10.1660.10">
    <property type="match status" value="1"/>
</dbReference>
<dbReference type="SUPFAM" id="SSF46955">
    <property type="entry name" value="Putative DNA-binding domain"/>
    <property type="match status" value="1"/>
</dbReference>
<sequence length="219" mass="25526">MTERVYSISEAAAKVEVESHVLRYWEEELEIDIKRNDMGHRCYSEKDVKILQRVKTLKDKGIQLKAIKDMVHRMYELLDEGESTEEKNADDAVAELIAERENTEKKTIETIRVSSDVGDDSRIVDFKMAQFQNIMDKIISNSIKDNLKVITQSVSAAVSDDVVKQMDVLMKEKEDQEEARYRKLDATIRELQQTRQEVAATEIKRKKKGIFRRKQRESL</sequence>
<feature type="domain" description="HTH merR-type" evidence="3">
    <location>
        <begin position="5"/>
        <end position="73"/>
    </location>
</feature>
<dbReference type="AlphaFoldDB" id="A0AAI9K2K3"/>
<dbReference type="RefSeq" id="WP_022217374.1">
    <property type="nucleotide sequence ID" value="NZ_BLYL01000006.1"/>
</dbReference>
<gene>
    <name evidence="4" type="ORF">COEU31_13140</name>
</gene>
<keyword evidence="1" id="KW-0238">DNA-binding</keyword>
<dbReference type="InterPro" id="IPR000551">
    <property type="entry name" value="MerR-type_HTH_dom"/>
</dbReference>
<proteinExistence type="predicted"/>